<feature type="transmembrane region" description="Helical" evidence="1">
    <location>
        <begin position="136"/>
        <end position="154"/>
    </location>
</feature>
<gene>
    <name evidence="2" type="ORF">TCIL3000_7_3150</name>
</gene>
<evidence type="ECO:0000256" key="1">
    <source>
        <dbReference type="SAM" id="Phobius"/>
    </source>
</evidence>
<keyword evidence="1" id="KW-0472">Membrane</keyword>
<feature type="transmembrane region" description="Helical" evidence="1">
    <location>
        <begin position="94"/>
        <end position="116"/>
    </location>
</feature>
<feature type="transmembrane region" description="Helical" evidence="1">
    <location>
        <begin position="166"/>
        <end position="184"/>
    </location>
</feature>
<name>G0UQ40_TRYCI</name>
<keyword evidence="1" id="KW-1133">Transmembrane helix</keyword>
<keyword evidence="1" id="KW-0812">Transmembrane</keyword>
<dbReference type="EMBL" id="HE575320">
    <property type="protein sequence ID" value="CCC91501.1"/>
    <property type="molecule type" value="Genomic_DNA"/>
</dbReference>
<feature type="transmembrane region" description="Helical" evidence="1">
    <location>
        <begin position="67"/>
        <end position="88"/>
    </location>
</feature>
<evidence type="ECO:0000313" key="2">
    <source>
        <dbReference type="EMBL" id="CCC91501.1"/>
    </source>
</evidence>
<protein>
    <submittedName>
        <fullName evidence="2">Uncharacterized protein TCIL3000_7_3150</fullName>
    </submittedName>
</protein>
<accession>G0UQ40</accession>
<reference evidence="2" key="1">
    <citation type="journal article" date="2012" name="Proc. Natl. Acad. Sci. U.S.A.">
        <title>Antigenic diversity is generated by distinct evolutionary mechanisms in African trypanosome species.</title>
        <authorList>
            <person name="Jackson A.P."/>
            <person name="Berry A."/>
            <person name="Aslett M."/>
            <person name="Allison H.C."/>
            <person name="Burton P."/>
            <person name="Vavrova-Anderson J."/>
            <person name="Brown R."/>
            <person name="Browne H."/>
            <person name="Corton N."/>
            <person name="Hauser H."/>
            <person name="Gamble J."/>
            <person name="Gilderthorp R."/>
            <person name="Marcello L."/>
            <person name="McQuillan J."/>
            <person name="Otto T.D."/>
            <person name="Quail M.A."/>
            <person name="Sanders M.J."/>
            <person name="van Tonder A."/>
            <person name="Ginger M.L."/>
            <person name="Field M.C."/>
            <person name="Barry J.D."/>
            <person name="Hertz-Fowler C."/>
            <person name="Berriman M."/>
        </authorList>
    </citation>
    <scope>NUCLEOTIDE SEQUENCE</scope>
    <source>
        <strain evidence="2">IL3000</strain>
    </source>
</reference>
<dbReference type="VEuPathDB" id="TriTrypDB:TcIL3000_7_3150"/>
<sequence>MYFCFYVYELGVFFEPFLPPSSFPFVLPPLQPLPLQQVEKVGVSVWIGISNLLSLCDFSHHCYHSRCVATGSGLSPFLSGGIIFFFFYSLSVYAYFFSPLTHLVLMFFLSLLILLIHDRINCWYCRVPYRGTPFSLSPSAFPSFSLLALVYILYDPSGRSLQILKMLIIIHYFIITITIITIIFF</sequence>
<proteinExistence type="predicted"/>
<organism evidence="2">
    <name type="scientific">Trypanosoma congolense (strain IL3000)</name>
    <dbReference type="NCBI Taxonomy" id="1068625"/>
    <lineage>
        <taxon>Eukaryota</taxon>
        <taxon>Discoba</taxon>
        <taxon>Euglenozoa</taxon>
        <taxon>Kinetoplastea</taxon>
        <taxon>Metakinetoplastina</taxon>
        <taxon>Trypanosomatida</taxon>
        <taxon>Trypanosomatidae</taxon>
        <taxon>Trypanosoma</taxon>
        <taxon>Nannomonas</taxon>
    </lineage>
</organism>
<dbReference type="AlphaFoldDB" id="G0UQ40"/>